<evidence type="ECO:0000256" key="1">
    <source>
        <dbReference type="ARBA" id="ARBA00006485"/>
    </source>
</evidence>
<dbReference type="GO" id="GO:0005634">
    <property type="term" value="C:nucleus"/>
    <property type="evidence" value="ECO:0000318"/>
    <property type="project" value="GO_Central"/>
</dbReference>
<dbReference type="OrthoDB" id="1732493at2759"/>
<evidence type="ECO:0000256" key="5">
    <source>
        <dbReference type="ARBA" id="ARBA00022777"/>
    </source>
</evidence>
<feature type="binding site" evidence="7">
    <location>
        <position position="35"/>
    </location>
    <ligand>
        <name>ATP</name>
        <dbReference type="ChEBI" id="CHEBI:30616"/>
    </ligand>
</feature>
<dbReference type="InterPro" id="IPR000719">
    <property type="entry name" value="Prot_kinase_dom"/>
</dbReference>
<organism evidence="10 11">
    <name type="scientific">Dictyostelium purpureum</name>
    <name type="common">Slime mold</name>
    <dbReference type="NCBI Taxonomy" id="5786"/>
    <lineage>
        <taxon>Eukaryota</taxon>
        <taxon>Amoebozoa</taxon>
        <taxon>Evosea</taxon>
        <taxon>Eumycetozoa</taxon>
        <taxon>Dictyostelia</taxon>
        <taxon>Dictyosteliales</taxon>
        <taxon>Dictyosteliaceae</taxon>
        <taxon>Dictyostelium</taxon>
    </lineage>
</organism>
<dbReference type="KEGG" id="dpp:DICPUDRAFT_18522"/>
<dbReference type="InParanoid" id="F0ZLP7"/>
<dbReference type="GO" id="GO:0004674">
    <property type="term" value="F:protein serine/threonine kinase activity"/>
    <property type="evidence" value="ECO:0000318"/>
    <property type="project" value="GO_Central"/>
</dbReference>
<dbReference type="InterPro" id="IPR008271">
    <property type="entry name" value="Ser/Thr_kinase_AS"/>
</dbReference>
<dbReference type="Gene3D" id="1.10.510.10">
    <property type="entry name" value="Transferase(Phosphotransferase) domain 1"/>
    <property type="match status" value="1"/>
</dbReference>
<dbReference type="OMA" id="TEPGHAM"/>
<proteinExistence type="inferred from homology"/>
<feature type="non-terminal residue" evidence="10">
    <location>
        <position position="306"/>
    </location>
</feature>
<dbReference type="InterPro" id="IPR017441">
    <property type="entry name" value="Protein_kinase_ATP_BS"/>
</dbReference>
<evidence type="ECO:0000256" key="6">
    <source>
        <dbReference type="ARBA" id="ARBA00022840"/>
    </source>
</evidence>
<dbReference type="InterPro" id="IPR050108">
    <property type="entry name" value="CDK"/>
</dbReference>
<dbReference type="AlphaFoldDB" id="F0ZLP7"/>
<dbReference type="VEuPathDB" id="AmoebaDB:DICPUDRAFT_18522"/>
<sequence length="306" mass="34966">RPVSSYEKLGSIGEGTYGIVYKGRDKESGRIVALKKVKMEQEKDGMPLTSLREIQLLKELKYHPNIVNLIEVVVGSREDKLYLVFEYLENDVATLIDNINKPFKLSEIKCFLLQLLRAVEFLHSHWIIHRDIKCSNLLYGNGSLKLADFGLSRKYGYPIQSITPNVVTLWYRSPELLLGLEKYSTAVDLWSVGCIFGELCIGRPLIAGSNDIDQITRMFRLLGSPNDSIWPDYSNIPNAKLLNIPYQPYSNIKERVPNLSMNGYNLLNKLLTFDPNKRISASEALKHPFFFESPFPQSIDMMPNFP</sequence>
<dbReference type="Pfam" id="PF00069">
    <property type="entry name" value="Pkinase"/>
    <property type="match status" value="1"/>
</dbReference>
<keyword evidence="4 7" id="KW-0547">Nucleotide-binding</keyword>
<name>F0ZLP7_DICPU</name>
<dbReference type="FunFam" id="1.10.510.10:FF:000738">
    <property type="entry name" value="Cdc2-related protein kinase 1"/>
    <property type="match status" value="1"/>
</dbReference>
<gene>
    <name evidence="10" type="ORF">DICPUDRAFT_18522</name>
</gene>
<evidence type="ECO:0000256" key="7">
    <source>
        <dbReference type="PROSITE-ProRule" id="PRU10141"/>
    </source>
</evidence>
<keyword evidence="5" id="KW-0418">Kinase</keyword>
<protein>
    <recommendedName>
        <fullName evidence="9">Protein kinase domain-containing protein</fullName>
    </recommendedName>
</protein>
<dbReference type="PANTHER" id="PTHR24056:SF107">
    <property type="entry name" value="CYCLIN-DEPENDENT KINASE 11A-RELATED"/>
    <property type="match status" value="1"/>
</dbReference>
<feature type="domain" description="Protein kinase" evidence="9">
    <location>
        <begin position="6"/>
        <end position="290"/>
    </location>
</feature>
<dbReference type="Proteomes" id="UP000001064">
    <property type="component" value="Unassembled WGS sequence"/>
</dbReference>
<keyword evidence="11" id="KW-1185">Reference proteome</keyword>
<keyword evidence="6 7" id="KW-0067">ATP-binding</keyword>
<dbReference type="STRING" id="5786.F0ZLP7"/>
<evidence type="ECO:0000256" key="8">
    <source>
        <dbReference type="RuleBase" id="RU000304"/>
    </source>
</evidence>
<feature type="non-terminal residue" evidence="10">
    <location>
        <position position="1"/>
    </location>
</feature>
<dbReference type="SUPFAM" id="SSF56112">
    <property type="entry name" value="Protein kinase-like (PK-like)"/>
    <property type="match status" value="1"/>
</dbReference>
<dbReference type="PROSITE" id="PS00107">
    <property type="entry name" value="PROTEIN_KINASE_ATP"/>
    <property type="match status" value="1"/>
</dbReference>
<dbReference type="GeneID" id="10501762"/>
<dbReference type="PANTHER" id="PTHR24056">
    <property type="entry name" value="CELL DIVISION PROTEIN KINASE"/>
    <property type="match status" value="1"/>
</dbReference>
<keyword evidence="2 8" id="KW-0723">Serine/threonine-protein kinase</keyword>
<evidence type="ECO:0000313" key="11">
    <source>
        <dbReference type="Proteomes" id="UP000001064"/>
    </source>
</evidence>
<accession>F0ZLP7</accession>
<dbReference type="SMART" id="SM00220">
    <property type="entry name" value="S_TKc"/>
    <property type="match status" value="1"/>
</dbReference>
<dbReference type="eggNOG" id="KOG0663">
    <property type="taxonomic scope" value="Eukaryota"/>
</dbReference>
<evidence type="ECO:0000313" key="10">
    <source>
        <dbReference type="EMBL" id="EGC35136.1"/>
    </source>
</evidence>
<dbReference type="PROSITE" id="PS00108">
    <property type="entry name" value="PROTEIN_KINASE_ST"/>
    <property type="match status" value="1"/>
</dbReference>
<dbReference type="EMBL" id="GL871070">
    <property type="protein sequence ID" value="EGC35136.1"/>
    <property type="molecule type" value="Genomic_DNA"/>
</dbReference>
<reference evidence="11" key="1">
    <citation type="journal article" date="2011" name="Genome Biol.">
        <title>Comparative genomics of the social amoebae Dictyostelium discoideum and Dictyostelium purpureum.</title>
        <authorList>
            <consortium name="US DOE Joint Genome Institute (JGI-PGF)"/>
            <person name="Sucgang R."/>
            <person name="Kuo A."/>
            <person name="Tian X."/>
            <person name="Salerno W."/>
            <person name="Parikh A."/>
            <person name="Feasley C.L."/>
            <person name="Dalin E."/>
            <person name="Tu H."/>
            <person name="Huang E."/>
            <person name="Barry K."/>
            <person name="Lindquist E."/>
            <person name="Shapiro H."/>
            <person name="Bruce D."/>
            <person name="Schmutz J."/>
            <person name="Salamov A."/>
            <person name="Fey P."/>
            <person name="Gaudet P."/>
            <person name="Anjard C."/>
            <person name="Babu M.M."/>
            <person name="Basu S."/>
            <person name="Bushmanova Y."/>
            <person name="van der Wel H."/>
            <person name="Katoh-Kurasawa M."/>
            <person name="Dinh C."/>
            <person name="Coutinho P.M."/>
            <person name="Saito T."/>
            <person name="Elias M."/>
            <person name="Schaap P."/>
            <person name="Kay R.R."/>
            <person name="Henrissat B."/>
            <person name="Eichinger L."/>
            <person name="Rivero F."/>
            <person name="Putnam N.H."/>
            <person name="West C.M."/>
            <person name="Loomis W.F."/>
            <person name="Chisholm R.L."/>
            <person name="Shaulsky G."/>
            <person name="Strassmann J.E."/>
            <person name="Queller D.C."/>
            <person name="Kuspa A."/>
            <person name="Grigoriev I.V."/>
        </authorList>
    </citation>
    <scope>NUCLEOTIDE SEQUENCE [LARGE SCALE GENOMIC DNA]</scope>
    <source>
        <strain evidence="11">QSDP1</strain>
    </source>
</reference>
<evidence type="ECO:0000259" key="9">
    <source>
        <dbReference type="PROSITE" id="PS50011"/>
    </source>
</evidence>
<comment type="similarity">
    <text evidence="1">Belongs to the protein kinase superfamily. CMGC Ser/Thr protein kinase family. CDC2/CDKX subfamily.</text>
</comment>
<dbReference type="FunCoup" id="F0ZLP7">
    <property type="interactions" value="79"/>
</dbReference>
<evidence type="ECO:0000256" key="2">
    <source>
        <dbReference type="ARBA" id="ARBA00022527"/>
    </source>
</evidence>
<dbReference type="Gene3D" id="3.30.200.20">
    <property type="entry name" value="Phosphorylase Kinase, domain 1"/>
    <property type="match status" value="1"/>
</dbReference>
<evidence type="ECO:0000256" key="4">
    <source>
        <dbReference type="ARBA" id="ARBA00022741"/>
    </source>
</evidence>
<dbReference type="GO" id="GO:0005524">
    <property type="term" value="F:ATP binding"/>
    <property type="evidence" value="ECO:0007669"/>
    <property type="project" value="UniProtKB-UniRule"/>
</dbReference>
<dbReference type="InterPro" id="IPR011009">
    <property type="entry name" value="Kinase-like_dom_sf"/>
</dbReference>
<dbReference type="PROSITE" id="PS50011">
    <property type="entry name" value="PROTEIN_KINASE_DOM"/>
    <property type="match status" value="1"/>
</dbReference>
<evidence type="ECO:0000256" key="3">
    <source>
        <dbReference type="ARBA" id="ARBA00022679"/>
    </source>
</evidence>
<keyword evidence="3" id="KW-0808">Transferase</keyword>
<dbReference type="FunFam" id="3.30.200.20:FF:001016">
    <property type="entry name" value="Probable cyclin-dependent kinase 10"/>
    <property type="match status" value="1"/>
</dbReference>
<dbReference type="RefSeq" id="XP_003288329.1">
    <property type="nucleotide sequence ID" value="XM_003288281.1"/>
</dbReference>